<evidence type="ECO:0000256" key="5">
    <source>
        <dbReference type="ARBA" id="ARBA00022833"/>
    </source>
</evidence>
<evidence type="ECO:0000256" key="3">
    <source>
        <dbReference type="ARBA" id="ARBA00022737"/>
    </source>
</evidence>
<evidence type="ECO:0000256" key="8">
    <source>
        <dbReference type="ARBA" id="ARBA00023163"/>
    </source>
</evidence>
<proteinExistence type="predicted"/>
<keyword evidence="2" id="KW-0479">Metal-binding</keyword>
<evidence type="ECO:0000256" key="6">
    <source>
        <dbReference type="ARBA" id="ARBA00023015"/>
    </source>
</evidence>
<dbReference type="GO" id="GO:0010468">
    <property type="term" value="P:regulation of gene expression"/>
    <property type="evidence" value="ECO:0007669"/>
    <property type="project" value="TreeGrafter"/>
</dbReference>
<evidence type="ECO:0000256" key="2">
    <source>
        <dbReference type="ARBA" id="ARBA00022723"/>
    </source>
</evidence>
<dbReference type="FunFam" id="3.30.160.60:FF:000446">
    <property type="entry name" value="Zinc finger protein"/>
    <property type="match status" value="1"/>
</dbReference>
<dbReference type="PANTHER" id="PTHR16515:SF66">
    <property type="entry name" value="C2H2-TYPE DOMAIN-CONTAINING PROTEIN"/>
    <property type="match status" value="1"/>
</dbReference>
<evidence type="ECO:0000256" key="7">
    <source>
        <dbReference type="ARBA" id="ARBA00023125"/>
    </source>
</evidence>
<dbReference type="GO" id="GO:0003677">
    <property type="term" value="F:DNA binding"/>
    <property type="evidence" value="ECO:0007669"/>
    <property type="project" value="UniProtKB-KW"/>
</dbReference>
<reference evidence="13" key="1">
    <citation type="submission" date="2021-05" db="EMBL/GenBank/DDBJ databases">
        <authorList>
            <person name="Alioto T."/>
            <person name="Alioto T."/>
            <person name="Gomez Garrido J."/>
        </authorList>
    </citation>
    <scope>NUCLEOTIDE SEQUENCE</scope>
</reference>
<sequence>MDTLSENVRSVQNVKQEKVNNADSTDDECSSSNEDSAIDCVNTHLKQKTDKKLHYSCDYCSKAFSNKTNLKAHLLIHKGFKSYPCGTCLKSYSGITALKTHLRTHERTFICDKCSKSFSNKVSLKTHLLTHTHKSIRYPCDKCLNSFSDKSNLRNWA</sequence>
<keyword evidence="3" id="KW-0677">Repeat</keyword>
<dbReference type="AlphaFoldDB" id="A0A8D8WM15"/>
<dbReference type="Pfam" id="PF00096">
    <property type="entry name" value="zf-C2H2"/>
    <property type="match status" value="2"/>
</dbReference>
<dbReference type="InterPro" id="IPR036236">
    <property type="entry name" value="Znf_C2H2_sf"/>
</dbReference>
<keyword evidence="6" id="KW-0805">Transcription regulation</keyword>
<feature type="domain" description="C2H2-type" evidence="12">
    <location>
        <begin position="83"/>
        <end position="105"/>
    </location>
</feature>
<keyword evidence="5" id="KW-0862">Zinc</keyword>
<dbReference type="PROSITE" id="PS50157">
    <property type="entry name" value="ZINC_FINGER_C2H2_2"/>
    <property type="match status" value="3"/>
</dbReference>
<keyword evidence="9" id="KW-0539">Nucleus</keyword>
<dbReference type="SMART" id="SM00355">
    <property type="entry name" value="ZnF_C2H2"/>
    <property type="match status" value="3"/>
</dbReference>
<feature type="region of interest" description="Disordered" evidence="11">
    <location>
        <begin position="1"/>
        <end position="34"/>
    </location>
</feature>
<evidence type="ECO:0000256" key="1">
    <source>
        <dbReference type="ARBA" id="ARBA00004123"/>
    </source>
</evidence>
<keyword evidence="8" id="KW-0804">Transcription</keyword>
<evidence type="ECO:0000256" key="10">
    <source>
        <dbReference type="PROSITE-ProRule" id="PRU00042"/>
    </source>
</evidence>
<dbReference type="EMBL" id="HBUF01209674">
    <property type="protein sequence ID" value="CAG6665162.1"/>
    <property type="molecule type" value="Transcribed_RNA"/>
</dbReference>
<dbReference type="SUPFAM" id="SSF57667">
    <property type="entry name" value="beta-beta-alpha zinc fingers"/>
    <property type="match status" value="2"/>
</dbReference>
<evidence type="ECO:0000256" key="9">
    <source>
        <dbReference type="ARBA" id="ARBA00023242"/>
    </source>
</evidence>
<dbReference type="Gene3D" id="3.30.160.60">
    <property type="entry name" value="Classic Zinc Finger"/>
    <property type="match status" value="3"/>
</dbReference>
<comment type="subcellular location">
    <subcellularLocation>
        <location evidence="1">Nucleus</location>
    </subcellularLocation>
</comment>
<dbReference type="GO" id="GO:0005634">
    <property type="term" value="C:nucleus"/>
    <property type="evidence" value="ECO:0007669"/>
    <property type="project" value="UniProtKB-SubCell"/>
</dbReference>
<dbReference type="Pfam" id="PF13912">
    <property type="entry name" value="zf-C2H2_6"/>
    <property type="match status" value="1"/>
</dbReference>
<keyword evidence="7" id="KW-0238">DNA-binding</keyword>
<feature type="domain" description="C2H2-type" evidence="12">
    <location>
        <begin position="55"/>
        <end position="82"/>
    </location>
</feature>
<name>A0A8D8WM15_9HEMI</name>
<feature type="domain" description="C2H2-type" evidence="12">
    <location>
        <begin position="109"/>
        <end position="136"/>
    </location>
</feature>
<protein>
    <submittedName>
        <fullName evidence="13">Zinc finger protein 782</fullName>
    </submittedName>
</protein>
<dbReference type="PROSITE" id="PS00028">
    <property type="entry name" value="ZINC_FINGER_C2H2_1"/>
    <property type="match status" value="3"/>
</dbReference>
<keyword evidence="4 10" id="KW-0863">Zinc-finger</keyword>
<evidence type="ECO:0000259" key="12">
    <source>
        <dbReference type="PROSITE" id="PS50157"/>
    </source>
</evidence>
<dbReference type="GO" id="GO:0008270">
    <property type="term" value="F:zinc ion binding"/>
    <property type="evidence" value="ECO:0007669"/>
    <property type="project" value="UniProtKB-KW"/>
</dbReference>
<dbReference type="InterPro" id="IPR013087">
    <property type="entry name" value="Znf_C2H2_type"/>
</dbReference>
<organism evidence="13">
    <name type="scientific">Cacopsylla melanoneura</name>
    <dbReference type="NCBI Taxonomy" id="428564"/>
    <lineage>
        <taxon>Eukaryota</taxon>
        <taxon>Metazoa</taxon>
        <taxon>Ecdysozoa</taxon>
        <taxon>Arthropoda</taxon>
        <taxon>Hexapoda</taxon>
        <taxon>Insecta</taxon>
        <taxon>Pterygota</taxon>
        <taxon>Neoptera</taxon>
        <taxon>Paraneoptera</taxon>
        <taxon>Hemiptera</taxon>
        <taxon>Sternorrhyncha</taxon>
        <taxon>Psylloidea</taxon>
        <taxon>Psyllidae</taxon>
        <taxon>Psyllinae</taxon>
        <taxon>Cacopsylla</taxon>
    </lineage>
</organism>
<evidence type="ECO:0000256" key="11">
    <source>
        <dbReference type="SAM" id="MobiDB-lite"/>
    </source>
</evidence>
<dbReference type="FunFam" id="3.30.160.60:FF:000325">
    <property type="entry name" value="ZFP90 zinc finger protein"/>
    <property type="match status" value="1"/>
</dbReference>
<dbReference type="InterPro" id="IPR050331">
    <property type="entry name" value="Zinc_finger"/>
</dbReference>
<evidence type="ECO:0000313" key="13">
    <source>
        <dbReference type="EMBL" id="CAG6665162.1"/>
    </source>
</evidence>
<accession>A0A8D8WM15</accession>
<dbReference type="PANTHER" id="PTHR16515">
    <property type="entry name" value="PR DOMAIN ZINC FINGER PROTEIN"/>
    <property type="match status" value="1"/>
</dbReference>
<evidence type="ECO:0000256" key="4">
    <source>
        <dbReference type="ARBA" id="ARBA00022771"/>
    </source>
</evidence>
<feature type="compositionally biased region" description="Polar residues" evidence="11">
    <location>
        <begin position="1"/>
        <end position="14"/>
    </location>
</feature>